<gene>
    <name evidence="3" type="primary">LOC113046544</name>
</gene>
<keyword evidence="2" id="KW-1185">Reference proteome</keyword>
<accession>A0A6P6JVJ6</accession>
<proteinExistence type="predicted"/>
<name>A0A6P6JVJ6_CARAU</name>
<dbReference type="RefSeq" id="XP_026063142.1">
    <property type="nucleotide sequence ID" value="XM_026207357.1"/>
</dbReference>
<dbReference type="OrthoDB" id="6784356at2759"/>
<evidence type="ECO:0000313" key="3">
    <source>
        <dbReference type="RefSeq" id="XP_026063142.1"/>
    </source>
</evidence>
<feature type="signal peptide" evidence="1">
    <location>
        <begin position="1"/>
        <end position="18"/>
    </location>
</feature>
<protein>
    <submittedName>
        <fullName evidence="3">Uncharacterized protein LOC113046544</fullName>
    </submittedName>
</protein>
<evidence type="ECO:0000256" key="1">
    <source>
        <dbReference type="SAM" id="SignalP"/>
    </source>
</evidence>
<reference evidence="3" key="1">
    <citation type="submission" date="2025-08" db="UniProtKB">
        <authorList>
            <consortium name="RefSeq"/>
        </authorList>
    </citation>
    <scope>IDENTIFICATION</scope>
    <source>
        <strain evidence="3">Wakin</strain>
        <tissue evidence="3">Muscle</tissue>
    </source>
</reference>
<dbReference type="AlphaFoldDB" id="A0A6P6JVJ6"/>
<organism evidence="2 3">
    <name type="scientific">Carassius auratus</name>
    <name type="common">Goldfish</name>
    <dbReference type="NCBI Taxonomy" id="7957"/>
    <lineage>
        <taxon>Eukaryota</taxon>
        <taxon>Metazoa</taxon>
        <taxon>Chordata</taxon>
        <taxon>Craniata</taxon>
        <taxon>Vertebrata</taxon>
        <taxon>Euteleostomi</taxon>
        <taxon>Actinopterygii</taxon>
        <taxon>Neopterygii</taxon>
        <taxon>Teleostei</taxon>
        <taxon>Ostariophysi</taxon>
        <taxon>Cypriniformes</taxon>
        <taxon>Cyprinidae</taxon>
        <taxon>Cyprininae</taxon>
        <taxon>Carassius</taxon>
    </lineage>
</organism>
<dbReference type="Proteomes" id="UP000515129">
    <property type="component" value="Chromosome 28"/>
</dbReference>
<sequence>MFISVFSAFMLLANMSSTKVYLRYVVLNFIEQNEVEVAPPSWLERINGVLFCYWPNSNVGTKVQKCVIPDKQLWTKYALRVFSDTDSYNLATYRVQKAVETSHVEDSDGNFSRKITPPRRFREEELQATKPRKTRCEEMIHKGQNIKGILPKNENSVIILTLELFQPSGEPGEEEFESTLNSPMNMSLQDLLQDRTILLGVGDTDLPTINIADFWMF</sequence>
<dbReference type="KEGG" id="caua:113046544"/>
<dbReference type="GeneID" id="113046544"/>
<feature type="chain" id="PRO_5027892465" evidence="1">
    <location>
        <begin position="19"/>
        <end position="217"/>
    </location>
</feature>
<keyword evidence="1" id="KW-0732">Signal</keyword>
<evidence type="ECO:0000313" key="2">
    <source>
        <dbReference type="Proteomes" id="UP000515129"/>
    </source>
</evidence>